<dbReference type="AlphaFoldDB" id="A0AAJ6B9U8"/>
<dbReference type="Proteomes" id="UP001216329">
    <property type="component" value="Chromosome"/>
</dbReference>
<evidence type="ECO:0000313" key="2">
    <source>
        <dbReference type="EMBL" id="WEK29043.1"/>
    </source>
</evidence>
<keyword evidence="1" id="KW-0802">TPR repeat</keyword>
<name>A0AAJ6B9U8_9PSED</name>
<evidence type="ECO:0000256" key="1">
    <source>
        <dbReference type="PROSITE-ProRule" id="PRU00339"/>
    </source>
</evidence>
<proteinExistence type="predicted"/>
<organism evidence="2 3">
    <name type="scientific">Candidatus Pseudomonas phytovorans</name>
    <dbReference type="NCBI Taxonomy" id="3121377"/>
    <lineage>
        <taxon>Bacteria</taxon>
        <taxon>Pseudomonadati</taxon>
        <taxon>Pseudomonadota</taxon>
        <taxon>Gammaproteobacteria</taxon>
        <taxon>Pseudomonadales</taxon>
        <taxon>Pseudomonadaceae</taxon>
        <taxon>Pseudomonas</taxon>
    </lineage>
</organism>
<gene>
    <name evidence="2" type="ORF">P0Y58_19305</name>
</gene>
<sequence length="288" mass="30263">MSRSLIALSLIALLGLGGCSSLGPALHAGQAAPTGREAAEALKLARVLRDNGRLAGAFEVYQRLDQRQPLKGAYLVEYASVAAAVRPARETYALFDRARRDVGADMAGLGATERQALCGGLGRAALALGNAARAESDLQCALSVEGDRSQRAQLLNMLGVAQAQLGQHAVARESFNQALALDPGYSAATNNLALSWLAEGDRSKAIGLLNSARNGGDVALQLNLALAYVLDGHDDTARRILEERLAPDYAAQVLERFQATRQRIEGGAPVASELLAASQQPLQLASQD</sequence>
<dbReference type="PROSITE" id="PS50005">
    <property type="entry name" value="TPR"/>
    <property type="match status" value="1"/>
</dbReference>
<dbReference type="InterPro" id="IPR011990">
    <property type="entry name" value="TPR-like_helical_dom_sf"/>
</dbReference>
<dbReference type="Pfam" id="PF13424">
    <property type="entry name" value="TPR_12"/>
    <property type="match status" value="1"/>
</dbReference>
<protein>
    <submittedName>
        <fullName evidence="2">Tetratricopeptide repeat protein</fullName>
    </submittedName>
</protein>
<dbReference type="InterPro" id="IPR019734">
    <property type="entry name" value="TPR_rpt"/>
</dbReference>
<dbReference type="Gene3D" id="1.25.40.10">
    <property type="entry name" value="Tetratricopeptide repeat domain"/>
    <property type="match status" value="1"/>
</dbReference>
<feature type="repeat" description="TPR" evidence="1">
    <location>
        <begin position="152"/>
        <end position="185"/>
    </location>
</feature>
<dbReference type="SUPFAM" id="SSF48452">
    <property type="entry name" value="TPR-like"/>
    <property type="match status" value="1"/>
</dbReference>
<dbReference type="EMBL" id="CP119325">
    <property type="protein sequence ID" value="WEK29043.1"/>
    <property type="molecule type" value="Genomic_DNA"/>
</dbReference>
<accession>A0AAJ6B9U8</accession>
<reference evidence="2" key="1">
    <citation type="submission" date="2023-03" db="EMBL/GenBank/DDBJ databases">
        <title>Andean soil-derived lignocellulolytic bacterial consortium as a source of novel taxa and putative plastic-active enzymes.</title>
        <authorList>
            <person name="Diaz-Garcia L."/>
            <person name="Chuvochina M."/>
            <person name="Feuerriegel G."/>
            <person name="Bunk B."/>
            <person name="Sproer C."/>
            <person name="Streit W.R."/>
            <person name="Rodriguez L.M."/>
            <person name="Overmann J."/>
            <person name="Jimenez D.J."/>
        </authorList>
    </citation>
    <scope>NUCLEOTIDE SEQUENCE</scope>
    <source>
        <strain evidence="2">MAG 876</strain>
    </source>
</reference>
<evidence type="ECO:0000313" key="3">
    <source>
        <dbReference type="Proteomes" id="UP001216329"/>
    </source>
</evidence>
<dbReference type="PROSITE" id="PS51257">
    <property type="entry name" value="PROKAR_LIPOPROTEIN"/>
    <property type="match status" value="1"/>
</dbReference>
<dbReference type="SMART" id="SM00028">
    <property type="entry name" value="TPR"/>
    <property type="match status" value="2"/>
</dbReference>